<comment type="caution">
    <text evidence="2">The sequence shown here is derived from an EMBL/GenBank/DDBJ whole genome shotgun (WGS) entry which is preliminary data.</text>
</comment>
<evidence type="ECO:0000313" key="2">
    <source>
        <dbReference type="EMBL" id="KAF0464958.1"/>
    </source>
</evidence>
<keyword evidence="3" id="KW-1185">Reference proteome</keyword>
<name>A0A8H4AAL5_GIGMA</name>
<reference evidence="2 3" key="1">
    <citation type="journal article" date="2019" name="Environ. Microbiol.">
        <title>At the nexus of three kingdoms: the genome of the mycorrhizal fungus Gigaspora margarita provides insights into plant, endobacterial and fungal interactions.</title>
        <authorList>
            <person name="Venice F."/>
            <person name="Ghignone S."/>
            <person name="Salvioli di Fossalunga A."/>
            <person name="Amselem J."/>
            <person name="Novero M."/>
            <person name="Xianan X."/>
            <person name="Sedzielewska Toro K."/>
            <person name="Morin E."/>
            <person name="Lipzen A."/>
            <person name="Grigoriev I.V."/>
            <person name="Henrissat B."/>
            <person name="Martin F.M."/>
            <person name="Bonfante P."/>
        </authorList>
    </citation>
    <scope>NUCLEOTIDE SEQUENCE [LARGE SCALE GENOMIC DNA]</scope>
    <source>
        <strain evidence="2 3">BEG34</strain>
    </source>
</reference>
<evidence type="ECO:0000313" key="3">
    <source>
        <dbReference type="Proteomes" id="UP000439903"/>
    </source>
</evidence>
<evidence type="ECO:0000256" key="1">
    <source>
        <dbReference type="SAM" id="MobiDB-lite"/>
    </source>
</evidence>
<accession>A0A8H4AAL5</accession>
<dbReference type="AlphaFoldDB" id="A0A8H4AAL5"/>
<dbReference type="Proteomes" id="UP000439903">
    <property type="component" value="Unassembled WGS sequence"/>
</dbReference>
<proteinExistence type="predicted"/>
<dbReference type="OrthoDB" id="2355951at2759"/>
<gene>
    <name evidence="2" type="ORF">F8M41_026392</name>
</gene>
<dbReference type="EMBL" id="WTPW01000982">
    <property type="protein sequence ID" value="KAF0464958.1"/>
    <property type="molecule type" value="Genomic_DNA"/>
</dbReference>
<protein>
    <submittedName>
        <fullName evidence="2">Uncharacterized protein</fullName>
    </submittedName>
</protein>
<sequence>MSDTMFDIVYNFLITYPIDYITPFSVINEAMEYDPSIQQEELREVVTRAVNESADTYFEDMEALERLNRICTQFNDAFEGVRSVNNVQEAKLKSNLNKQNIAENIGDLKKKLERSSSDHAFELLERLNSLPIKDLKWNDPLASQVISDKSKLVQNLDETSEKSFMEPFNKMQVRVPSNIRNICTNFVESFHDDDMESLPRKLSHDNSWKENKATLANVVKDILGSLKSIWMNPAFYAEFARDQSEGTYVTDVIVPLIRATLNQLPIKKYAFLSSAERQSLASADRRGRGKQPDIMFLEMCREKIYELMYIECSRLICTDRKKKDDEVKLWREMNDGMRYVYKSCRPVRNEFGILGIQVAGDMMHLNILIKDDDDIHRLFHLRSVKIPVRPCNEKEDVLQFVEALLLLRNIMIVNISLLFHSSGIRSERLKKRSSSSNITVTTPEHPSMDEE</sequence>
<feature type="region of interest" description="Disordered" evidence="1">
    <location>
        <begin position="430"/>
        <end position="451"/>
    </location>
</feature>
<organism evidence="2 3">
    <name type="scientific">Gigaspora margarita</name>
    <dbReference type="NCBI Taxonomy" id="4874"/>
    <lineage>
        <taxon>Eukaryota</taxon>
        <taxon>Fungi</taxon>
        <taxon>Fungi incertae sedis</taxon>
        <taxon>Mucoromycota</taxon>
        <taxon>Glomeromycotina</taxon>
        <taxon>Glomeromycetes</taxon>
        <taxon>Diversisporales</taxon>
        <taxon>Gigasporaceae</taxon>
        <taxon>Gigaspora</taxon>
    </lineage>
</organism>